<proteinExistence type="predicted"/>
<organism evidence="1 2">
    <name type="scientific">Flavobacterium tibetense</name>
    <dbReference type="NCBI Taxonomy" id="2233533"/>
    <lineage>
        <taxon>Bacteria</taxon>
        <taxon>Pseudomonadati</taxon>
        <taxon>Bacteroidota</taxon>
        <taxon>Flavobacteriia</taxon>
        <taxon>Flavobacteriales</taxon>
        <taxon>Flavobacteriaceae</taxon>
        <taxon>Flavobacterium</taxon>
    </lineage>
</organism>
<evidence type="ECO:0000313" key="1">
    <source>
        <dbReference type="EMBL" id="RBA28076.1"/>
    </source>
</evidence>
<reference evidence="1 2" key="1">
    <citation type="submission" date="2018-06" db="EMBL/GenBank/DDBJ databases">
        <title>Flavobacterium tibetense sp. nov., isolated from a wetland YonghuCo on Tibetan Plateau.</title>
        <authorList>
            <person name="Xing P."/>
            <person name="Phurbu D."/>
            <person name="Lu H."/>
        </authorList>
    </citation>
    <scope>NUCLEOTIDE SEQUENCE [LARGE SCALE GENOMIC DNA]</scope>
    <source>
        <strain evidence="1 2">YH5</strain>
    </source>
</reference>
<sequence length="266" mass="30678">MLFSFTRGQIQVNVLSEDSNLPISYATIWLSNKVYATTDSLGVFYVNESNLNSTFKVEATGFNTLYEAKVIKNNTIFLKEKLITLEEVTLNLKRKKVIKETLGKLKSGNVGIVATKDKEISRIGKFFQDNSKSNLIIDKFRFKAFSSENNRIVSVLLYSVSEDGVPNEIINNETIICKLKKGSHTSEVDLSKFNIEFPENGIFVMVNYLFLDQNKKFSEYDPNWFFYEPSLDAITVKEFVDTWYNVNNEWQKNEKISLSFQLLLRN</sequence>
<keyword evidence="2" id="KW-1185">Reference proteome</keyword>
<dbReference type="EMBL" id="QLST01000010">
    <property type="protein sequence ID" value="RBA28076.1"/>
    <property type="molecule type" value="Genomic_DNA"/>
</dbReference>
<dbReference type="InterPro" id="IPR008969">
    <property type="entry name" value="CarboxyPept-like_regulatory"/>
</dbReference>
<evidence type="ECO:0000313" key="2">
    <source>
        <dbReference type="Proteomes" id="UP000253319"/>
    </source>
</evidence>
<comment type="caution">
    <text evidence="1">The sequence shown here is derived from an EMBL/GenBank/DDBJ whole genome shotgun (WGS) entry which is preliminary data.</text>
</comment>
<accession>A0A365P0N7</accession>
<evidence type="ECO:0008006" key="3">
    <source>
        <dbReference type="Google" id="ProtNLM"/>
    </source>
</evidence>
<dbReference type="Proteomes" id="UP000253319">
    <property type="component" value="Unassembled WGS sequence"/>
</dbReference>
<gene>
    <name evidence="1" type="ORF">DPN68_09170</name>
</gene>
<name>A0A365P0N7_9FLAO</name>
<dbReference type="AlphaFoldDB" id="A0A365P0N7"/>
<dbReference type="SUPFAM" id="SSF49464">
    <property type="entry name" value="Carboxypeptidase regulatory domain-like"/>
    <property type="match status" value="1"/>
</dbReference>
<protein>
    <recommendedName>
        <fullName evidence="3">Carboxypeptidase-like regulatory domain-containing protein</fullName>
    </recommendedName>
</protein>